<keyword evidence="2 4" id="KW-0472">Membrane</keyword>
<dbReference type="InterPro" id="IPR000531">
    <property type="entry name" value="Beta-barrel_TonB"/>
</dbReference>
<keyword evidence="3" id="KW-0998">Cell outer membrane</keyword>
<dbReference type="InterPro" id="IPR037066">
    <property type="entry name" value="Plug_dom_sf"/>
</dbReference>
<keyword evidence="9" id="KW-1185">Reference proteome</keyword>
<feature type="chain" id="PRO_5024330795" evidence="5">
    <location>
        <begin position="26"/>
        <end position="893"/>
    </location>
</feature>
<evidence type="ECO:0000256" key="5">
    <source>
        <dbReference type="SAM" id="SignalP"/>
    </source>
</evidence>
<comment type="similarity">
    <text evidence="4">Belongs to the TonB-dependent receptor family.</text>
</comment>
<comment type="subcellular location">
    <subcellularLocation>
        <location evidence="1 4">Cell outer membrane</location>
    </subcellularLocation>
</comment>
<reference evidence="8 9" key="1">
    <citation type="submission" date="2019-09" db="EMBL/GenBank/DDBJ databases">
        <authorList>
            <person name="Kevbrin V."/>
            <person name="Grouzdev D.S."/>
        </authorList>
    </citation>
    <scope>NUCLEOTIDE SEQUENCE [LARGE SCALE GENOMIC DNA]</scope>
    <source>
        <strain evidence="8 9">G-192</strain>
    </source>
</reference>
<dbReference type="AlphaFoldDB" id="A0A5M6ZL70"/>
<evidence type="ECO:0000259" key="6">
    <source>
        <dbReference type="Pfam" id="PF00593"/>
    </source>
</evidence>
<dbReference type="Proteomes" id="UP000325122">
    <property type="component" value="Unassembled WGS sequence"/>
</dbReference>
<evidence type="ECO:0000256" key="3">
    <source>
        <dbReference type="ARBA" id="ARBA00023237"/>
    </source>
</evidence>
<dbReference type="RefSeq" id="WP_150021525.1">
    <property type="nucleotide sequence ID" value="NZ_VWOJ01000001.1"/>
</dbReference>
<proteinExistence type="inferred from homology"/>
<dbReference type="PANTHER" id="PTHR47234:SF2">
    <property type="entry name" value="TONB-DEPENDENT RECEPTOR"/>
    <property type="match status" value="1"/>
</dbReference>
<organism evidence="8 9">
    <name type="scientific">Alkalicaulis satelles</name>
    <dbReference type="NCBI Taxonomy" id="2609175"/>
    <lineage>
        <taxon>Bacteria</taxon>
        <taxon>Pseudomonadati</taxon>
        <taxon>Pseudomonadota</taxon>
        <taxon>Alphaproteobacteria</taxon>
        <taxon>Maricaulales</taxon>
        <taxon>Maricaulaceae</taxon>
        <taxon>Alkalicaulis</taxon>
    </lineage>
</organism>
<evidence type="ECO:0000313" key="9">
    <source>
        <dbReference type="Proteomes" id="UP000325122"/>
    </source>
</evidence>
<dbReference type="EMBL" id="VWOJ01000001">
    <property type="protein sequence ID" value="KAA5804494.1"/>
    <property type="molecule type" value="Genomic_DNA"/>
</dbReference>
<feature type="domain" description="TonB-dependent receptor plug" evidence="7">
    <location>
        <begin position="56"/>
        <end position="170"/>
    </location>
</feature>
<comment type="caution">
    <text evidence="8">The sequence shown here is derived from an EMBL/GenBank/DDBJ whole genome shotgun (WGS) entry which is preliminary data.</text>
</comment>
<dbReference type="InterPro" id="IPR036942">
    <property type="entry name" value="Beta-barrel_TonB_sf"/>
</dbReference>
<dbReference type="Pfam" id="PF00593">
    <property type="entry name" value="TonB_dep_Rec_b-barrel"/>
    <property type="match status" value="1"/>
</dbReference>
<protein>
    <submittedName>
        <fullName evidence="8">TonB-dependent receptor</fullName>
    </submittedName>
</protein>
<evidence type="ECO:0000256" key="1">
    <source>
        <dbReference type="ARBA" id="ARBA00004442"/>
    </source>
</evidence>
<sequence>MRFRSALRICACLAALSGLSLPADAAQAAQEEETIARDVITITAGRAPGAGLLDRPVSRLTRADLDAGGQSDLGRALALNPAFAGSEFNDDPGTQNNTSGTAAVNLRGLGLGASLVLLNGQRQTITSVAADDGSTFVDMNALVPSIAIERVEILKDGASPLHGSDALAGVINVITRDRFEGLELRVEGRLPDNFGGAGNSMELAVMGGRSFGNWRHMGAISVRRTDGVEGFETGFIPGTGLSALGQPGAYYIQAPGGGFALVNPDGSPIPVLDQDCAAAGGLPLVTGAATAFGDPGFCQLDFGQFFSLIPDETRINAFSALSADLGEAQLTVRAGLAHTDLSRGNSPSLPALSFPTIPAANPGNYFGQDVTWLGRPQGVSAGAARRSFEHLTWRLDGELTAPFSAFARQWEGRIAAGWSANRLDATITDAVADRLDLALNGLGGPACPAGALPGAQGCLWFNPFGSGGLVTDPSDPRYNDPALLGWLIQEDQRRSDASLGSLDASATAPALFEAPGGPASLALGAQIRRERLSVEHGDLFNDDAFLFIVGGPNFSGSRTVSALFAETLIPVSGRTRVQAALRYETLEAFSSLDPKLSIAHDLTHAVTVSAGWSRSFRAPSLHQQISATTSLQSLNTGASSTFLPVRTVGAADLGPERADTFTAGAALAAAGWSTRLDLWRIEVDNLVVRESAQAILIAASDGAGGFNDPRVEVSPAGDVTLVRAAYVNAPSVTTQGLDLTLARAPVETAWGAFGFGAEGVYVERYDFTDPVLNQTISAAGNRNFTNAARSLPRLRATAFADWASGPWSARVQARHIAAYDNDEAPGGRIGAWTVGDVQAGWRGETAGRGFEVTLGALNVTNEAAPFVPTPLGYDTKVHDARGRVFYLRLAVTG</sequence>
<dbReference type="InterPro" id="IPR012910">
    <property type="entry name" value="Plug_dom"/>
</dbReference>
<dbReference type="Pfam" id="PF07715">
    <property type="entry name" value="Plug"/>
    <property type="match status" value="1"/>
</dbReference>
<dbReference type="PANTHER" id="PTHR47234">
    <property type="match status" value="1"/>
</dbReference>
<keyword evidence="5" id="KW-0732">Signal</keyword>
<keyword evidence="8" id="KW-0675">Receptor</keyword>
<dbReference type="Gene3D" id="2.170.130.10">
    <property type="entry name" value="TonB-dependent receptor, plug domain"/>
    <property type="match status" value="1"/>
</dbReference>
<feature type="domain" description="TonB-dependent receptor-like beta-barrel" evidence="6">
    <location>
        <begin position="363"/>
        <end position="859"/>
    </location>
</feature>
<accession>A0A5M6ZL70</accession>
<evidence type="ECO:0000256" key="4">
    <source>
        <dbReference type="RuleBase" id="RU003357"/>
    </source>
</evidence>
<evidence type="ECO:0000313" key="8">
    <source>
        <dbReference type="EMBL" id="KAA5804494.1"/>
    </source>
</evidence>
<feature type="signal peptide" evidence="5">
    <location>
        <begin position="1"/>
        <end position="25"/>
    </location>
</feature>
<name>A0A5M6ZL70_9PROT</name>
<evidence type="ECO:0000259" key="7">
    <source>
        <dbReference type="Pfam" id="PF07715"/>
    </source>
</evidence>
<dbReference type="GO" id="GO:0009279">
    <property type="term" value="C:cell outer membrane"/>
    <property type="evidence" value="ECO:0007669"/>
    <property type="project" value="UniProtKB-SubCell"/>
</dbReference>
<evidence type="ECO:0000256" key="2">
    <source>
        <dbReference type="ARBA" id="ARBA00023136"/>
    </source>
</evidence>
<dbReference type="SUPFAM" id="SSF56935">
    <property type="entry name" value="Porins"/>
    <property type="match status" value="1"/>
</dbReference>
<gene>
    <name evidence="8" type="ORF">F1654_00330</name>
</gene>
<keyword evidence="4" id="KW-0798">TonB box</keyword>
<dbReference type="Gene3D" id="2.40.170.20">
    <property type="entry name" value="TonB-dependent receptor, beta-barrel domain"/>
    <property type="match status" value="1"/>
</dbReference>